<reference evidence="1 2" key="2">
    <citation type="submission" date="2020-03" db="EMBL/GenBank/DDBJ databases">
        <authorList>
            <person name="Ichikawa N."/>
            <person name="Kimura A."/>
            <person name="Kitahashi Y."/>
            <person name="Uohara A."/>
        </authorList>
    </citation>
    <scope>NUCLEOTIDE SEQUENCE [LARGE SCALE GENOMIC DNA]</scope>
    <source>
        <strain evidence="1 2">NBRC 107702</strain>
    </source>
</reference>
<dbReference type="EMBL" id="AP022870">
    <property type="protein sequence ID" value="BCB76993.1"/>
    <property type="molecule type" value="Genomic_DNA"/>
</dbReference>
<proteinExistence type="predicted"/>
<protein>
    <recommendedName>
        <fullName evidence="3">DUF4162 domain-containing protein</fullName>
    </recommendedName>
</protein>
<evidence type="ECO:0000313" key="2">
    <source>
        <dbReference type="Proteomes" id="UP000502508"/>
    </source>
</evidence>
<evidence type="ECO:0000313" key="1">
    <source>
        <dbReference type="EMBL" id="BCB76993.1"/>
    </source>
</evidence>
<organism evidence="1 2">
    <name type="scientific">Phytohabitans flavus</name>
    <dbReference type="NCBI Taxonomy" id="1076124"/>
    <lineage>
        <taxon>Bacteria</taxon>
        <taxon>Bacillati</taxon>
        <taxon>Actinomycetota</taxon>
        <taxon>Actinomycetes</taxon>
        <taxon>Micromonosporales</taxon>
        <taxon>Micromonosporaceae</taxon>
    </lineage>
</organism>
<evidence type="ECO:0008006" key="3">
    <source>
        <dbReference type="Google" id="ProtNLM"/>
    </source>
</evidence>
<name>A0A6F8XT40_9ACTN</name>
<dbReference type="KEGG" id="pfla:Pflav_034030"/>
<gene>
    <name evidence="1" type="ORF">Pflav_034030</name>
</gene>
<keyword evidence="2" id="KW-1185">Reference proteome</keyword>
<reference evidence="1 2" key="1">
    <citation type="submission" date="2020-03" db="EMBL/GenBank/DDBJ databases">
        <title>Whole genome shotgun sequence of Phytohabitans flavus NBRC 107702.</title>
        <authorList>
            <person name="Komaki H."/>
            <person name="Tamura T."/>
        </authorList>
    </citation>
    <scope>NUCLEOTIDE SEQUENCE [LARGE SCALE GENOMIC DNA]</scope>
    <source>
        <strain evidence="1 2">NBRC 107702</strain>
    </source>
</reference>
<dbReference type="AlphaFoldDB" id="A0A6F8XT40"/>
<accession>A0A6F8XT40</accession>
<sequence length="53" mass="5616">MSAPVADRVAALGEVMRSLQAEGITVEDIGVRRPTLDEAFLQITGHRSIPAVA</sequence>
<dbReference type="Proteomes" id="UP000502508">
    <property type="component" value="Chromosome"/>
</dbReference>